<protein>
    <submittedName>
        <fullName evidence="2">PepSY-associated TM region</fullName>
    </submittedName>
</protein>
<name>A0A1H7X5U0_9FLAO</name>
<keyword evidence="3" id="KW-1185">Reference proteome</keyword>
<dbReference type="AlphaFoldDB" id="A0A1H7X5U0"/>
<dbReference type="InterPro" id="IPR005625">
    <property type="entry name" value="PepSY-ass_TM"/>
</dbReference>
<accession>A0A1H7X5U0</accession>
<dbReference type="Proteomes" id="UP000198990">
    <property type="component" value="Unassembled WGS sequence"/>
</dbReference>
<dbReference type="Pfam" id="PF03929">
    <property type="entry name" value="PepSY_TM"/>
    <property type="match status" value="1"/>
</dbReference>
<dbReference type="RefSeq" id="WP_091627518.1">
    <property type="nucleotide sequence ID" value="NZ_FNZN01000014.1"/>
</dbReference>
<reference evidence="3" key="1">
    <citation type="submission" date="2016-10" db="EMBL/GenBank/DDBJ databases">
        <authorList>
            <person name="Varghese N."/>
            <person name="Submissions S."/>
        </authorList>
    </citation>
    <scope>NUCLEOTIDE SEQUENCE [LARGE SCALE GENOMIC DNA]</scope>
    <source>
        <strain evidence="3">DSM 16471</strain>
    </source>
</reference>
<feature type="transmembrane region" description="Helical" evidence="1">
    <location>
        <begin position="20"/>
        <end position="44"/>
    </location>
</feature>
<keyword evidence="1" id="KW-0812">Transmembrane</keyword>
<feature type="transmembrane region" description="Helical" evidence="1">
    <location>
        <begin position="158"/>
        <end position="180"/>
    </location>
</feature>
<keyword evidence="1" id="KW-0472">Membrane</keyword>
<evidence type="ECO:0000313" key="3">
    <source>
        <dbReference type="Proteomes" id="UP000198990"/>
    </source>
</evidence>
<evidence type="ECO:0000256" key="1">
    <source>
        <dbReference type="SAM" id="Phobius"/>
    </source>
</evidence>
<proteinExistence type="predicted"/>
<keyword evidence="1" id="KW-1133">Transmembrane helix</keyword>
<organism evidence="2 3">
    <name type="scientific">Maribacter orientalis</name>
    <dbReference type="NCBI Taxonomy" id="228957"/>
    <lineage>
        <taxon>Bacteria</taxon>
        <taxon>Pseudomonadati</taxon>
        <taxon>Bacteroidota</taxon>
        <taxon>Flavobacteriia</taxon>
        <taxon>Flavobacteriales</taxon>
        <taxon>Flavobacteriaceae</taxon>
        <taxon>Maribacter</taxon>
    </lineage>
</organism>
<dbReference type="EMBL" id="FNZN01000014">
    <property type="protein sequence ID" value="SEM28954.1"/>
    <property type="molecule type" value="Genomic_DNA"/>
</dbReference>
<dbReference type="OrthoDB" id="271465at2"/>
<sequence>MRKDTKRQRQAKLLRIFRKIHRVTGAALFMFFFFIAITGLLLGWKKHSGGVILSKSYQGTSTELKDWLPIDSLNSLANSYLLKTISSNLSTDIDRIDIRKDKGMVKFIYADHLWGLQLDGATGKLLHVDRRYSDLIENIHDGSILDTYLGTSDNQIKVFYTTVMGIALLVFTITGFWLWYGPKRMRRNNGAT</sequence>
<evidence type="ECO:0000313" key="2">
    <source>
        <dbReference type="EMBL" id="SEM28954.1"/>
    </source>
</evidence>
<dbReference type="STRING" id="228957.SAMN04488008_1149"/>
<gene>
    <name evidence="2" type="ORF">SAMN04488008_1149</name>
</gene>